<keyword evidence="3" id="KW-0804">Transcription</keyword>
<evidence type="ECO:0000256" key="2">
    <source>
        <dbReference type="ARBA" id="ARBA00023125"/>
    </source>
</evidence>
<dbReference type="InterPro" id="IPR016032">
    <property type="entry name" value="Sig_transdc_resp-reg_C-effctor"/>
</dbReference>
<dbReference type="PROSITE" id="PS50043">
    <property type="entry name" value="HTH_LUXR_2"/>
    <property type="match status" value="1"/>
</dbReference>
<evidence type="ECO:0000313" key="5">
    <source>
        <dbReference type="EMBL" id="MFD2549369.1"/>
    </source>
</evidence>
<keyword evidence="6" id="KW-1185">Reference proteome</keyword>
<gene>
    <name evidence="5" type="ORF">ACFSR5_17095</name>
</gene>
<dbReference type="PRINTS" id="PR00038">
    <property type="entry name" value="HTHLUXR"/>
</dbReference>
<name>A0ABW5KM36_9SPHI</name>
<protein>
    <submittedName>
        <fullName evidence="5">LuxR C-terminal-related transcriptional regulator</fullName>
    </submittedName>
</protein>
<dbReference type="InterPro" id="IPR035965">
    <property type="entry name" value="PAS-like_dom_sf"/>
</dbReference>
<dbReference type="Pfam" id="PF00196">
    <property type="entry name" value="GerE"/>
    <property type="match status" value="1"/>
</dbReference>
<feature type="domain" description="HTH luxR-type" evidence="4">
    <location>
        <begin position="188"/>
        <end position="253"/>
    </location>
</feature>
<dbReference type="InterPro" id="IPR000792">
    <property type="entry name" value="Tscrpt_reg_LuxR_C"/>
</dbReference>
<dbReference type="SUPFAM" id="SSF46894">
    <property type="entry name" value="C-terminal effector domain of the bipartite response regulators"/>
    <property type="match status" value="1"/>
</dbReference>
<dbReference type="EMBL" id="JBHULR010000015">
    <property type="protein sequence ID" value="MFD2549369.1"/>
    <property type="molecule type" value="Genomic_DNA"/>
</dbReference>
<dbReference type="SMART" id="SM00421">
    <property type="entry name" value="HTH_LUXR"/>
    <property type="match status" value="1"/>
</dbReference>
<keyword evidence="1" id="KW-0805">Transcription regulation</keyword>
<comment type="caution">
    <text evidence="5">The sequence shown here is derived from an EMBL/GenBank/DDBJ whole genome shotgun (WGS) entry which is preliminary data.</text>
</comment>
<organism evidence="5 6">
    <name type="scientific">Sphingobacterium suaedae</name>
    <dbReference type="NCBI Taxonomy" id="1686402"/>
    <lineage>
        <taxon>Bacteria</taxon>
        <taxon>Pseudomonadati</taxon>
        <taxon>Bacteroidota</taxon>
        <taxon>Sphingobacteriia</taxon>
        <taxon>Sphingobacteriales</taxon>
        <taxon>Sphingobacteriaceae</taxon>
        <taxon>Sphingobacterium</taxon>
    </lineage>
</organism>
<reference evidence="6" key="1">
    <citation type="journal article" date="2019" name="Int. J. Syst. Evol. Microbiol.">
        <title>The Global Catalogue of Microorganisms (GCM) 10K type strain sequencing project: providing services to taxonomists for standard genome sequencing and annotation.</title>
        <authorList>
            <consortium name="The Broad Institute Genomics Platform"/>
            <consortium name="The Broad Institute Genome Sequencing Center for Infectious Disease"/>
            <person name="Wu L."/>
            <person name="Ma J."/>
        </authorList>
    </citation>
    <scope>NUCLEOTIDE SEQUENCE [LARGE SCALE GENOMIC DNA]</scope>
    <source>
        <strain evidence="6">KCTC 42662</strain>
    </source>
</reference>
<dbReference type="PANTHER" id="PTHR44688:SF16">
    <property type="entry name" value="DNA-BINDING TRANSCRIPTIONAL ACTIVATOR DEVR_DOSR"/>
    <property type="match status" value="1"/>
</dbReference>
<dbReference type="PANTHER" id="PTHR44688">
    <property type="entry name" value="DNA-BINDING TRANSCRIPTIONAL ACTIVATOR DEVR_DOSR"/>
    <property type="match status" value="1"/>
</dbReference>
<dbReference type="Gene3D" id="3.30.450.20">
    <property type="entry name" value="PAS domain"/>
    <property type="match status" value="1"/>
</dbReference>
<dbReference type="RefSeq" id="WP_380905686.1">
    <property type="nucleotide sequence ID" value="NZ_JBHUEG010000012.1"/>
</dbReference>
<dbReference type="InterPro" id="IPR036388">
    <property type="entry name" value="WH-like_DNA-bd_sf"/>
</dbReference>
<proteinExistence type="predicted"/>
<dbReference type="Proteomes" id="UP001597545">
    <property type="component" value="Unassembled WGS sequence"/>
</dbReference>
<dbReference type="SUPFAM" id="SSF55785">
    <property type="entry name" value="PYP-like sensor domain (PAS domain)"/>
    <property type="match status" value="1"/>
</dbReference>
<evidence type="ECO:0000313" key="6">
    <source>
        <dbReference type="Proteomes" id="UP001597545"/>
    </source>
</evidence>
<dbReference type="PROSITE" id="PS00622">
    <property type="entry name" value="HTH_LUXR_1"/>
    <property type="match status" value="1"/>
</dbReference>
<dbReference type="CDD" id="cd06170">
    <property type="entry name" value="LuxR_C_like"/>
    <property type="match status" value="1"/>
</dbReference>
<evidence type="ECO:0000256" key="3">
    <source>
        <dbReference type="ARBA" id="ARBA00023163"/>
    </source>
</evidence>
<keyword evidence="2" id="KW-0238">DNA-binding</keyword>
<dbReference type="Gene3D" id="1.10.10.10">
    <property type="entry name" value="Winged helix-like DNA-binding domain superfamily/Winged helix DNA-binding domain"/>
    <property type="match status" value="1"/>
</dbReference>
<sequence>MKNQTHALQPIWKKVGSIFSTEQNDSPAADIAARLSEVLVIGEFYYYLIDIHTQALTMQHPKLCTIHGLQQVPDHLQQVIDLIHPDDMEFVLRAEEACYSEVAIENHSIAQIKSSYCFRMLVADGSYHLFHHQAITIVVDKWNRIVKSLNIHTDIQHISGTNSYLAYLLGINGLKYFRQFDLSHLRNEHADTLRITKREHTVLRLLTEGSCSKKIALQLGISLETVRVHRKNLLKKTGMPNTAALIRRCSELGVLRSDKS</sequence>
<accession>A0ABW5KM36</accession>
<evidence type="ECO:0000256" key="1">
    <source>
        <dbReference type="ARBA" id="ARBA00023015"/>
    </source>
</evidence>
<evidence type="ECO:0000259" key="4">
    <source>
        <dbReference type="PROSITE" id="PS50043"/>
    </source>
</evidence>